<keyword evidence="1" id="KW-0472">Membrane</keyword>
<reference evidence="3" key="1">
    <citation type="journal article" date="2019" name="Int. J. Syst. Evol. Microbiol.">
        <title>The Global Catalogue of Microorganisms (GCM) 10K type strain sequencing project: providing services to taxonomists for standard genome sequencing and annotation.</title>
        <authorList>
            <consortium name="The Broad Institute Genomics Platform"/>
            <consortium name="The Broad Institute Genome Sequencing Center for Infectious Disease"/>
            <person name="Wu L."/>
            <person name="Ma J."/>
        </authorList>
    </citation>
    <scope>NUCLEOTIDE SEQUENCE [LARGE SCALE GENOMIC DNA]</scope>
    <source>
        <strain evidence="3">KCTC 52298</strain>
    </source>
</reference>
<protein>
    <submittedName>
        <fullName evidence="2">HEAT repeat domain-containing protein</fullName>
    </submittedName>
</protein>
<evidence type="ECO:0000256" key="1">
    <source>
        <dbReference type="SAM" id="Phobius"/>
    </source>
</evidence>
<dbReference type="InterPro" id="IPR011989">
    <property type="entry name" value="ARM-like"/>
</dbReference>
<feature type="transmembrane region" description="Helical" evidence="1">
    <location>
        <begin position="50"/>
        <end position="75"/>
    </location>
</feature>
<dbReference type="EMBL" id="JBHULD010000014">
    <property type="protein sequence ID" value="MFD2555198.1"/>
    <property type="molecule type" value="Genomic_DNA"/>
</dbReference>
<evidence type="ECO:0000313" key="3">
    <source>
        <dbReference type="Proteomes" id="UP001597440"/>
    </source>
</evidence>
<dbReference type="SUPFAM" id="SSF48371">
    <property type="entry name" value="ARM repeat"/>
    <property type="match status" value="1"/>
</dbReference>
<proteinExistence type="predicted"/>
<name>A0ABW5L3P9_9SPHI</name>
<comment type="caution">
    <text evidence="2">The sequence shown here is derived from an EMBL/GenBank/DDBJ whole genome shotgun (WGS) entry which is preliminary data.</text>
</comment>
<gene>
    <name evidence="2" type="ORF">ACFSQW_12395</name>
</gene>
<keyword evidence="1" id="KW-0812">Transmembrane</keyword>
<keyword evidence="3" id="KW-1185">Reference proteome</keyword>
<keyword evidence="1" id="KW-1133">Transmembrane helix</keyword>
<dbReference type="Pfam" id="PF13646">
    <property type="entry name" value="HEAT_2"/>
    <property type="match status" value="1"/>
</dbReference>
<dbReference type="Gene3D" id="1.25.10.10">
    <property type="entry name" value="Leucine-rich Repeat Variant"/>
    <property type="match status" value="1"/>
</dbReference>
<dbReference type="RefSeq" id="WP_210353558.1">
    <property type="nucleotide sequence ID" value="NZ_JAEQMU010000001.1"/>
</dbReference>
<accession>A0ABW5L3P9</accession>
<organism evidence="2 3">
    <name type="scientific">Sphingobacterium tabacisoli</name>
    <dbReference type="NCBI Taxonomy" id="2044855"/>
    <lineage>
        <taxon>Bacteria</taxon>
        <taxon>Pseudomonadati</taxon>
        <taxon>Bacteroidota</taxon>
        <taxon>Sphingobacteriia</taxon>
        <taxon>Sphingobacteriales</taxon>
        <taxon>Sphingobacteriaceae</taxon>
        <taxon>Sphingobacterium</taxon>
    </lineage>
</organism>
<evidence type="ECO:0000313" key="2">
    <source>
        <dbReference type="EMBL" id="MFD2555198.1"/>
    </source>
</evidence>
<sequence length="418" mass="48657">MHKHAKSAPESCVHQSKDKVLKIVKTDIMYYDYYLYYLSYLSSLYNGYPLIIRITVVMVMALAAITLFGVFRLLYIGYRINRKEKTKRNTEGHFEEKLTFIMRSKVNYEVDEIQELLQYDTSKAKRWKSDVLTDVVLTVKNSIYKEGELNEINYKNCIEALRLMGFWEKRIRTSGPDRRKEALQVVGAMDNGVNSGILSKSTFHKNKHLRKTARDLHTSQDSYNPFRFMEENFDEAFTQLDKLRLHSTLIKRSKEGRLPNLLRWINNSKNPNYIVFILREVGFFRQYEAAPTLMGMLDRQENRDVRAQIILTLGALEYKESASTLIDRFHLETNVVREAIITTMGHLQGTESLRFLVEAYRSTEDVNSKLVIARAIKNHGVQGNQELVRLQHEAHIQSNENENTLLNQVFSEAAILPV</sequence>
<dbReference type="InterPro" id="IPR016024">
    <property type="entry name" value="ARM-type_fold"/>
</dbReference>
<dbReference type="Proteomes" id="UP001597440">
    <property type="component" value="Unassembled WGS sequence"/>
</dbReference>